<gene>
    <name evidence="2" type="ORF">Cgig2_014917</name>
</gene>
<dbReference type="EMBL" id="JAKOGI010003343">
    <property type="protein sequence ID" value="KAJ8420554.1"/>
    <property type="molecule type" value="Genomic_DNA"/>
</dbReference>
<name>A0A9Q1GJE3_9CARY</name>
<protein>
    <submittedName>
        <fullName evidence="2">Uncharacterized protein</fullName>
    </submittedName>
</protein>
<feature type="region of interest" description="Disordered" evidence="1">
    <location>
        <begin position="1"/>
        <end position="24"/>
    </location>
</feature>
<keyword evidence="3" id="KW-1185">Reference proteome</keyword>
<organism evidence="2 3">
    <name type="scientific">Carnegiea gigantea</name>
    <dbReference type="NCBI Taxonomy" id="171969"/>
    <lineage>
        <taxon>Eukaryota</taxon>
        <taxon>Viridiplantae</taxon>
        <taxon>Streptophyta</taxon>
        <taxon>Embryophyta</taxon>
        <taxon>Tracheophyta</taxon>
        <taxon>Spermatophyta</taxon>
        <taxon>Magnoliopsida</taxon>
        <taxon>eudicotyledons</taxon>
        <taxon>Gunneridae</taxon>
        <taxon>Pentapetalae</taxon>
        <taxon>Caryophyllales</taxon>
        <taxon>Cactineae</taxon>
        <taxon>Cactaceae</taxon>
        <taxon>Cactoideae</taxon>
        <taxon>Echinocereeae</taxon>
        <taxon>Carnegiea</taxon>
    </lineage>
</organism>
<evidence type="ECO:0000256" key="1">
    <source>
        <dbReference type="SAM" id="MobiDB-lite"/>
    </source>
</evidence>
<evidence type="ECO:0000313" key="3">
    <source>
        <dbReference type="Proteomes" id="UP001153076"/>
    </source>
</evidence>
<reference evidence="2" key="1">
    <citation type="submission" date="2022-04" db="EMBL/GenBank/DDBJ databases">
        <title>Carnegiea gigantea Genome sequencing and assembly v2.</title>
        <authorList>
            <person name="Copetti D."/>
            <person name="Sanderson M.J."/>
            <person name="Burquez A."/>
            <person name="Wojciechowski M.F."/>
        </authorList>
    </citation>
    <scope>NUCLEOTIDE SEQUENCE</scope>
    <source>
        <strain evidence="2">SGP5-SGP5p</strain>
        <tissue evidence="2">Aerial part</tissue>
    </source>
</reference>
<proteinExistence type="predicted"/>
<accession>A0A9Q1GJE3</accession>
<dbReference type="AlphaFoldDB" id="A0A9Q1GJE3"/>
<evidence type="ECO:0000313" key="2">
    <source>
        <dbReference type="EMBL" id="KAJ8420554.1"/>
    </source>
</evidence>
<comment type="caution">
    <text evidence="2">The sequence shown here is derived from an EMBL/GenBank/DDBJ whole genome shotgun (WGS) entry which is preliminary data.</text>
</comment>
<sequence length="242" mass="27607">MDGGLFPNFTSTEQAAEDPTNLGPKPLPSDYYSLCTRFDLQVVRRCAHDSHIPEMVPVDDASKLGLSRKLTIDVVMWAMRKLDWGPVEAWLGDNDQRLQTAQASGLADSPANPVLADSPSRRRTSYFPSFCDTIQAAEYVWDNLHWSERETSSICPNLLPWNIPAYCVEFNHIVAMQFAHATHIPKMVQAISYAMVINDAVRLRLIRREIGESLMSDLRKLRRYVIEAWLLLIKDMLKDTQR</sequence>
<dbReference type="Proteomes" id="UP001153076">
    <property type="component" value="Unassembled WGS sequence"/>
</dbReference>